<dbReference type="InterPro" id="IPR000524">
    <property type="entry name" value="Tscrpt_reg_HTH_GntR"/>
</dbReference>
<keyword evidence="6" id="KW-1185">Reference proteome</keyword>
<keyword evidence="1" id="KW-0805">Transcription regulation</keyword>
<dbReference type="Gene3D" id="1.10.10.10">
    <property type="entry name" value="Winged helix-like DNA-binding domain superfamily/Winged helix DNA-binding domain"/>
    <property type="match status" value="1"/>
</dbReference>
<name>A0A255GEP8_9ACTN</name>
<protein>
    <submittedName>
        <fullName evidence="5">GntR family transcriptional regulator</fullName>
    </submittedName>
</protein>
<evidence type="ECO:0000256" key="1">
    <source>
        <dbReference type="ARBA" id="ARBA00023015"/>
    </source>
</evidence>
<evidence type="ECO:0000256" key="2">
    <source>
        <dbReference type="ARBA" id="ARBA00023125"/>
    </source>
</evidence>
<evidence type="ECO:0000256" key="3">
    <source>
        <dbReference type="ARBA" id="ARBA00023163"/>
    </source>
</evidence>
<dbReference type="Proteomes" id="UP000215896">
    <property type="component" value="Unassembled WGS sequence"/>
</dbReference>
<dbReference type="SMART" id="SM00895">
    <property type="entry name" value="FCD"/>
    <property type="match status" value="1"/>
</dbReference>
<keyword evidence="3" id="KW-0804">Transcription</keyword>
<comment type="caution">
    <text evidence="5">The sequence shown here is derived from an EMBL/GenBank/DDBJ whole genome shotgun (WGS) entry which is preliminary data.</text>
</comment>
<accession>A0A255GEP8</accession>
<dbReference type="SMART" id="SM00345">
    <property type="entry name" value="HTH_GNTR"/>
    <property type="match status" value="1"/>
</dbReference>
<dbReference type="InterPro" id="IPR008920">
    <property type="entry name" value="TF_FadR/GntR_C"/>
</dbReference>
<dbReference type="GO" id="GO:0003677">
    <property type="term" value="F:DNA binding"/>
    <property type="evidence" value="ECO:0007669"/>
    <property type="project" value="UniProtKB-KW"/>
</dbReference>
<dbReference type="Pfam" id="PF07729">
    <property type="entry name" value="FCD"/>
    <property type="match status" value="1"/>
</dbReference>
<dbReference type="PANTHER" id="PTHR43537:SF20">
    <property type="entry name" value="HTH-TYPE TRANSCRIPTIONAL REPRESSOR GLAR"/>
    <property type="match status" value="1"/>
</dbReference>
<keyword evidence="2" id="KW-0238">DNA-binding</keyword>
<dbReference type="Pfam" id="PF00392">
    <property type="entry name" value="GntR"/>
    <property type="match status" value="1"/>
</dbReference>
<reference evidence="5 6" key="1">
    <citation type="submission" date="2017-07" db="EMBL/GenBank/DDBJ databases">
        <title>Draft whole genome sequences of clinical Proprionibacteriaceae strains.</title>
        <authorList>
            <person name="Bernier A.-M."/>
            <person name="Bernard K."/>
            <person name="Domingo M.-C."/>
        </authorList>
    </citation>
    <scope>NUCLEOTIDE SEQUENCE [LARGE SCALE GENOMIC DNA]</scope>
    <source>
        <strain evidence="5 6">NML 030167</strain>
    </source>
</reference>
<dbReference type="PANTHER" id="PTHR43537">
    <property type="entry name" value="TRANSCRIPTIONAL REGULATOR, GNTR FAMILY"/>
    <property type="match status" value="1"/>
</dbReference>
<evidence type="ECO:0000313" key="6">
    <source>
        <dbReference type="Proteomes" id="UP000215896"/>
    </source>
</evidence>
<dbReference type="InterPro" id="IPR036388">
    <property type="entry name" value="WH-like_DNA-bd_sf"/>
</dbReference>
<evidence type="ECO:0000313" key="5">
    <source>
        <dbReference type="EMBL" id="OYO12986.1"/>
    </source>
</evidence>
<gene>
    <name evidence="5" type="ORF">CGZ94_12840</name>
</gene>
<feature type="domain" description="HTH gntR-type" evidence="4">
    <location>
        <begin position="1"/>
        <end position="62"/>
    </location>
</feature>
<sequence>MHDRLRADILAGVHPPGSRLKFAPLAERYAASVGVLREALTRLCEQRLVTSEPRIGFTVAALSDEDLRDLTATRIEIESVAVRLAVARGSVDWESALVAAHHRLERTPMRSGEPVRVSDEWETAHAAFHRAVLAGCGSPRLMEITDELRDSAELYRRWAGVQDQERDVPGEHRRILEAVLARDAKAASRALAEHYEGTLQTLLAQDRPDSAAS</sequence>
<dbReference type="PROSITE" id="PS50949">
    <property type="entry name" value="HTH_GNTR"/>
    <property type="match status" value="1"/>
</dbReference>
<proteinExistence type="predicted"/>
<dbReference type="OrthoDB" id="4164516at2"/>
<dbReference type="GO" id="GO:0003700">
    <property type="term" value="F:DNA-binding transcription factor activity"/>
    <property type="evidence" value="ECO:0007669"/>
    <property type="project" value="InterPro"/>
</dbReference>
<dbReference type="EMBL" id="NMVO01000014">
    <property type="protein sequence ID" value="OYO12986.1"/>
    <property type="molecule type" value="Genomic_DNA"/>
</dbReference>
<dbReference type="SUPFAM" id="SSF46785">
    <property type="entry name" value="Winged helix' DNA-binding domain"/>
    <property type="match status" value="1"/>
</dbReference>
<dbReference type="Gene3D" id="1.20.120.530">
    <property type="entry name" value="GntR ligand-binding domain-like"/>
    <property type="match status" value="1"/>
</dbReference>
<dbReference type="AlphaFoldDB" id="A0A255GEP8"/>
<organism evidence="5 6">
    <name type="scientific">Enemella evansiae</name>
    <dbReference type="NCBI Taxonomy" id="2016499"/>
    <lineage>
        <taxon>Bacteria</taxon>
        <taxon>Bacillati</taxon>
        <taxon>Actinomycetota</taxon>
        <taxon>Actinomycetes</taxon>
        <taxon>Propionibacteriales</taxon>
        <taxon>Propionibacteriaceae</taxon>
        <taxon>Enemella</taxon>
    </lineage>
</organism>
<dbReference type="SUPFAM" id="SSF48008">
    <property type="entry name" value="GntR ligand-binding domain-like"/>
    <property type="match status" value="1"/>
</dbReference>
<dbReference type="InterPro" id="IPR011711">
    <property type="entry name" value="GntR_C"/>
</dbReference>
<evidence type="ECO:0000259" key="4">
    <source>
        <dbReference type="PROSITE" id="PS50949"/>
    </source>
</evidence>
<dbReference type="InterPro" id="IPR036390">
    <property type="entry name" value="WH_DNA-bd_sf"/>
</dbReference>